<evidence type="ECO:0000313" key="1">
    <source>
        <dbReference type="EMBL" id="GMT15230.1"/>
    </source>
</evidence>
<sequence length="94" mass="10405">SNLSIMAPPKIVLDNPLCSFAPRPVVPGTEPGIPPTATMWLDAIQQIYEFNHPVADILDPSFTMNEGHVLVKWHGIAKTKWVPLVDVMKYGNRA</sequence>
<gene>
    <name evidence="1" type="ORF">PFISCL1PPCAC_6527</name>
</gene>
<protein>
    <recommendedName>
        <fullName evidence="3">Chromo domain-containing protein</fullName>
    </recommendedName>
</protein>
<comment type="caution">
    <text evidence="1">The sequence shown here is derived from an EMBL/GenBank/DDBJ whole genome shotgun (WGS) entry which is preliminary data.</text>
</comment>
<reference evidence="1" key="1">
    <citation type="submission" date="2023-10" db="EMBL/GenBank/DDBJ databases">
        <title>Genome assembly of Pristionchus species.</title>
        <authorList>
            <person name="Yoshida K."/>
            <person name="Sommer R.J."/>
        </authorList>
    </citation>
    <scope>NUCLEOTIDE SEQUENCE</scope>
    <source>
        <strain evidence="1">RS5133</strain>
    </source>
</reference>
<accession>A0AAV5V6J0</accession>
<keyword evidence="2" id="KW-1185">Reference proteome</keyword>
<proteinExistence type="predicted"/>
<dbReference type="EMBL" id="BTSY01000002">
    <property type="protein sequence ID" value="GMT15230.1"/>
    <property type="molecule type" value="Genomic_DNA"/>
</dbReference>
<name>A0AAV5V6J0_9BILA</name>
<feature type="non-terminal residue" evidence="1">
    <location>
        <position position="94"/>
    </location>
</feature>
<dbReference type="AlphaFoldDB" id="A0AAV5V6J0"/>
<evidence type="ECO:0008006" key="3">
    <source>
        <dbReference type="Google" id="ProtNLM"/>
    </source>
</evidence>
<dbReference type="Proteomes" id="UP001432322">
    <property type="component" value="Unassembled WGS sequence"/>
</dbReference>
<evidence type="ECO:0000313" key="2">
    <source>
        <dbReference type="Proteomes" id="UP001432322"/>
    </source>
</evidence>
<feature type="non-terminal residue" evidence="1">
    <location>
        <position position="1"/>
    </location>
</feature>
<organism evidence="1 2">
    <name type="scientific">Pristionchus fissidentatus</name>
    <dbReference type="NCBI Taxonomy" id="1538716"/>
    <lineage>
        <taxon>Eukaryota</taxon>
        <taxon>Metazoa</taxon>
        <taxon>Ecdysozoa</taxon>
        <taxon>Nematoda</taxon>
        <taxon>Chromadorea</taxon>
        <taxon>Rhabditida</taxon>
        <taxon>Rhabditina</taxon>
        <taxon>Diplogasteromorpha</taxon>
        <taxon>Diplogasteroidea</taxon>
        <taxon>Neodiplogasteridae</taxon>
        <taxon>Pristionchus</taxon>
    </lineage>
</organism>